<organism evidence="3 4">
    <name type="scientific">Corynebacterium breve</name>
    <dbReference type="NCBI Taxonomy" id="3049799"/>
    <lineage>
        <taxon>Bacteria</taxon>
        <taxon>Bacillati</taxon>
        <taxon>Actinomycetota</taxon>
        <taxon>Actinomycetes</taxon>
        <taxon>Mycobacteriales</taxon>
        <taxon>Corynebacteriaceae</taxon>
        <taxon>Corynebacterium</taxon>
    </lineage>
</organism>
<feature type="domain" description="Transcriptional regulator HTH-type FeoC" evidence="2">
    <location>
        <begin position="7"/>
        <end position="63"/>
    </location>
</feature>
<name>A0ABY8VCG2_9CORY</name>
<dbReference type="RefSeq" id="WP_284823427.1">
    <property type="nucleotide sequence ID" value="NZ_CP126969.1"/>
</dbReference>
<sequence>MTSPIDQVRQALNDGASTRSSIARTTGLSRLLVDAVLDHMLATGSLEREVQPTACSGRCTGCELIDEHTGSCHTAKADRNGLVVLRLATPHFPA</sequence>
<evidence type="ECO:0000256" key="1">
    <source>
        <dbReference type="SAM" id="MobiDB-lite"/>
    </source>
</evidence>
<dbReference type="Gene3D" id="1.10.10.10">
    <property type="entry name" value="Winged helix-like DNA-binding domain superfamily/Winged helix DNA-binding domain"/>
    <property type="match status" value="1"/>
</dbReference>
<dbReference type="EMBL" id="CP126969">
    <property type="protein sequence ID" value="WIM66787.1"/>
    <property type="molecule type" value="Genomic_DNA"/>
</dbReference>
<dbReference type="Pfam" id="PF09012">
    <property type="entry name" value="FeoC"/>
    <property type="match status" value="1"/>
</dbReference>
<dbReference type="InterPro" id="IPR036388">
    <property type="entry name" value="WH-like_DNA-bd_sf"/>
</dbReference>
<dbReference type="InterPro" id="IPR036390">
    <property type="entry name" value="WH_DNA-bd_sf"/>
</dbReference>
<dbReference type="InterPro" id="IPR015102">
    <property type="entry name" value="Tscrpt_reg_HTH_FeoC"/>
</dbReference>
<keyword evidence="4" id="KW-1185">Reference proteome</keyword>
<evidence type="ECO:0000313" key="4">
    <source>
        <dbReference type="Proteomes" id="UP001225598"/>
    </source>
</evidence>
<protein>
    <submittedName>
        <fullName evidence="3">FeoC-like transcriptional regulator</fullName>
    </submittedName>
</protein>
<reference evidence="3 4" key="1">
    <citation type="submission" date="2023-05" db="EMBL/GenBank/DDBJ databases">
        <title>Corynebacterium suedekumii sp. nov. and Corynebacterium breve sp. nov. isolated from raw cow's milk.</title>
        <authorList>
            <person name="Baer M.K."/>
            <person name="Mehl L."/>
            <person name="Hellmuth R."/>
            <person name="Marke G."/>
            <person name="Lipski A."/>
        </authorList>
    </citation>
    <scope>NUCLEOTIDE SEQUENCE [LARGE SCALE GENOMIC DNA]</scope>
    <source>
        <strain evidence="3 4">R4</strain>
    </source>
</reference>
<dbReference type="Proteomes" id="UP001225598">
    <property type="component" value="Chromosome"/>
</dbReference>
<evidence type="ECO:0000259" key="2">
    <source>
        <dbReference type="Pfam" id="PF09012"/>
    </source>
</evidence>
<gene>
    <name evidence="3" type="ORF">QP027_06500</name>
</gene>
<accession>A0ABY8VCG2</accession>
<proteinExistence type="predicted"/>
<evidence type="ECO:0000313" key="3">
    <source>
        <dbReference type="EMBL" id="WIM66787.1"/>
    </source>
</evidence>
<dbReference type="SUPFAM" id="SSF46785">
    <property type="entry name" value="Winged helix' DNA-binding domain"/>
    <property type="match status" value="1"/>
</dbReference>
<feature type="region of interest" description="Disordered" evidence="1">
    <location>
        <begin position="1"/>
        <end position="20"/>
    </location>
</feature>